<dbReference type="PROSITE" id="PS50113">
    <property type="entry name" value="PAC"/>
    <property type="match status" value="2"/>
</dbReference>
<evidence type="ECO:0000313" key="4">
    <source>
        <dbReference type="EMBL" id="PWJ75508.1"/>
    </source>
</evidence>
<dbReference type="InterPro" id="IPR029016">
    <property type="entry name" value="GAF-like_dom_sf"/>
</dbReference>
<dbReference type="PROSITE" id="PS50112">
    <property type="entry name" value="PAS"/>
    <property type="match status" value="1"/>
</dbReference>
<dbReference type="SUPFAM" id="SSF55073">
    <property type="entry name" value="Nucleotide cyclase"/>
    <property type="match status" value="1"/>
</dbReference>
<dbReference type="SMART" id="SM00267">
    <property type="entry name" value="GGDEF"/>
    <property type="match status" value="1"/>
</dbReference>
<dbReference type="InterPro" id="IPR000160">
    <property type="entry name" value="GGDEF_dom"/>
</dbReference>
<dbReference type="InterPro" id="IPR035965">
    <property type="entry name" value="PAS-like_dom_sf"/>
</dbReference>
<dbReference type="SMART" id="SM00086">
    <property type="entry name" value="PAC"/>
    <property type="match status" value="2"/>
</dbReference>
<dbReference type="Proteomes" id="UP000245412">
    <property type="component" value="Unassembled WGS sequence"/>
</dbReference>
<protein>
    <submittedName>
        <fullName evidence="4">PAS domain S-box-containing protein/diguanylate cyclase (GGDEF)-like protein</fullName>
    </submittedName>
</protein>
<dbReference type="CDD" id="cd00130">
    <property type="entry name" value="PAS"/>
    <property type="match status" value="2"/>
</dbReference>
<dbReference type="Pfam" id="PF08447">
    <property type="entry name" value="PAS_3"/>
    <property type="match status" value="2"/>
</dbReference>
<dbReference type="InterPro" id="IPR001610">
    <property type="entry name" value="PAC"/>
</dbReference>
<dbReference type="InterPro" id="IPR043128">
    <property type="entry name" value="Rev_trsase/Diguanyl_cyclase"/>
</dbReference>
<proteinExistence type="predicted"/>
<dbReference type="PROSITE" id="PS50887">
    <property type="entry name" value="GGDEF"/>
    <property type="match status" value="1"/>
</dbReference>
<dbReference type="CDD" id="cd01949">
    <property type="entry name" value="GGDEF"/>
    <property type="match status" value="1"/>
</dbReference>
<accession>A0AB73T3R6</accession>
<reference evidence="4 5" key="1">
    <citation type="submission" date="2018-05" db="EMBL/GenBank/DDBJ databases">
        <authorList>
            <person name="Goeker M."/>
            <person name="Huntemann M."/>
            <person name="Clum A."/>
            <person name="Pillay M."/>
            <person name="Palaniappan K."/>
            <person name="Varghese N."/>
            <person name="Mikhailova N."/>
            <person name="Stamatis D."/>
            <person name="Reddy T."/>
            <person name="Daum C."/>
            <person name="Shapiro N."/>
            <person name="Ivanova N."/>
            <person name="Kyrpides N."/>
            <person name="Woyke T."/>
        </authorList>
    </citation>
    <scope>NUCLEOTIDE SEQUENCE [LARGE SCALE GENOMIC DNA]</scope>
    <source>
        <strain evidence="4 5">DSM 26524</strain>
    </source>
</reference>
<evidence type="ECO:0000259" key="1">
    <source>
        <dbReference type="PROSITE" id="PS50112"/>
    </source>
</evidence>
<evidence type="ECO:0000313" key="5">
    <source>
        <dbReference type="Proteomes" id="UP000245412"/>
    </source>
</evidence>
<dbReference type="InterPro" id="IPR013655">
    <property type="entry name" value="PAS_fold_3"/>
</dbReference>
<dbReference type="NCBIfam" id="TIGR00229">
    <property type="entry name" value="sensory_box"/>
    <property type="match status" value="2"/>
</dbReference>
<feature type="domain" description="PAC" evidence="2">
    <location>
        <begin position="213"/>
        <end position="265"/>
    </location>
</feature>
<feature type="domain" description="GGDEF" evidence="3">
    <location>
        <begin position="295"/>
        <end position="428"/>
    </location>
</feature>
<dbReference type="InterPro" id="IPR052155">
    <property type="entry name" value="Biofilm_reg_signaling"/>
</dbReference>
<dbReference type="InterPro" id="IPR029787">
    <property type="entry name" value="Nucleotide_cyclase"/>
</dbReference>
<dbReference type="InterPro" id="IPR000700">
    <property type="entry name" value="PAS-assoc_C"/>
</dbReference>
<dbReference type="SMART" id="SM00091">
    <property type="entry name" value="PAS"/>
    <property type="match status" value="2"/>
</dbReference>
<dbReference type="Gene3D" id="3.30.450.40">
    <property type="match status" value="1"/>
</dbReference>
<name>A0AB73T3R6_9FIRM</name>
<dbReference type="Gene3D" id="3.30.450.20">
    <property type="entry name" value="PAS domain"/>
    <property type="match status" value="2"/>
</dbReference>
<dbReference type="InterPro" id="IPR000014">
    <property type="entry name" value="PAS"/>
</dbReference>
<comment type="caution">
    <text evidence="4">The sequence shown here is derived from an EMBL/GenBank/DDBJ whole genome shotgun (WGS) entry which is preliminary data.</text>
</comment>
<dbReference type="Gene3D" id="3.30.70.270">
    <property type="match status" value="1"/>
</dbReference>
<evidence type="ECO:0000259" key="2">
    <source>
        <dbReference type="PROSITE" id="PS50113"/>
    </source>
</evidence>
<dbReference type="SUPFAM" id="SSF55781">
    <property type="entry name" value="GAF domain-like"/>
    <property type="match status" value="1"/>
</dbReference>
<gene>
    <name evidence="4" type="ORF">C7383_10678</name>
</gene>
<dbReference type="RefSeq" id="WP_109626452.1">
    <property type="nucleotide sequence ID" value="NZ_JANKBI010000004.1"/>
</dbReference>
<dbReference type="AlphaFoldDB" id="A0AB73T3R6"/>
<dbReference type="SUPFAM" id="SSF55785">
    <property type="entry name" value="PYP-like sensor domain (PAS domain)"/>
    <property type="match status" value="2"/>
</dbReference>
<evidence type="ECO:0000259" key="3">
    <source>
        <dbReference type="PROSITE" id="PS50887"/>
    </source>
</evidence>
<dbReference type="EMBL" id="QGGY01000006">
    <property type="protein sequence ID" value="PWJ75508.1"/>
    <property type="molecule type" value="Genomic_DNA"/>
</dbReference>
<keyword evidence="5" id="KW-1185">Reference proteome</keyword>
<feature type="domain" description="PAC" evidence="2">
    <location>
        <begin position="86"/>
        <end position="136"/>
    </location>
</feature>
<dbReference type="Pfam" id="PF00990">
    <property type="entry name" value="GGDEF"/>
    <property type="match status" value="1"/>
</dbReference>
<dbReference type="NCBIfam" id="TIGR00254">
    <property type="entry name" value="GGDEF"/>
    <property type="match status" value="1"/>
</dbReference>
<feature type="domain" description="PAS" evidence="1">
    <location>
        <begin position="29"/>
        <end position="83"/>
    </location>
</feature>
<organism evidence="4 5">
    <name type="scientific">Murimonas intestini</name>
    <dbReference type="NCBI Taxonomy" id="1337051"/>
    <lineage>
        <taxon>Bacteria</taxon>
        <taxon>Bacillati</taxon>
        <taxon>Bacillota</taxon>
        <taxon>Clostridia</taxon>
        <taxon>Lachnospirales</taxon>
        <taxon>Lachnospiraceae</taxon>
        <taxon>Murimonas</taxon>
    </lineage>
</organism>
<dbReference type="PANTHER" id="PTHR44757">
    <property type="entry name" value="DIGUANYLATE CYCLASE DGCP"/>
    <property type="match status" value="1"/>
</dbReference>
<dbReference type="PANTHER" id="PTHR44757:SF2">
    <property type="entry name" value="BIOFILM ARCHITECTURE MAINTENANCE PROTEIN MBAA"/>
    <property type="match status" value="1"/>
</dbReference>
<sequence>MKDGRQYPSPEYKTLFNSIPGGVQQCLNDEYFTLIEVNQGFIDMFGFGWDEIGERFQYRFIEMIHPDDRQSVLDEVSEQLKSGEKSSQSYRVLCRDGSCKWVMDNARLISTDGEEQLLCVMMDVTETRNAREELRLSLERHRIIMDQTTDIIFEWNMLADTMIYSANWGKKFGYEPVHERILESLKLRSHIHPDDLHRFQQLIADARSGKPYSTDEFRIQDAKGNFIWCRIRATDQYDASGNPIKAVGVITDIDKEKRLIDNLKYRAERDALTGLYNREETVTQIRCHLQDRPECCGALFMIDTDNFKQVNDSQGHLFGDAVLAELASGMKRLTRGSDIVGRIGGDEFTVFLKDVPDRKLAKRKAELFLDMFRHLFEDEKQNIAFSCSIGVAMYPEDGSDFQSLYHCADLALYQAKSRGKNQYVIYEPGQSVPVQQSAFSSLGAAIDSDERGTGTTGDLANYVFQILYDTKDIDQAINLILEIVGKRFDVSRAYIFENSDDGKYSYNTYEWCNAGITPEKENLQQIPYADLEGYENLFGENAIFYCRDIHALAPSQVALFERQGIRSTLQCAIRSEDESFRGFVGFDECTGTRLWTKDEIAILSLVSQLLTTFLQKKRATDRDRQLAVQLNTILDVQDAYIYAIRRDTYELLYLNHKTKELALSAKPGMPCYKAFFRKEEPCEKCPLRQGGPNEIYNPIYNVWTKVHVTPMHWGDSPALLLSCYDITEYKKMEK</sequence>